<protein>
    <submittedName>
        <fullName evidence="2">Uncharacterized protein</fullName>
    </submittedName>
</protein>
<comment type="caution">
    <text evidence="2">The sequence shown here is derived from an EMBL/GenBank/DDBJ whole genome shotgun (WGS) entry which is preliminary data.</text>
</comment>
<feature type="region of interest" description="Disordered" evidence="1">
    <location>
        <begin position="50"/>
        <end position="69"/>
    </location>
</feature>
<dbReference type="Proteomes" id="UP000242444">
    <property type="component" value="Unassembled WGS sequence"/>
</dbReference>
<gene>
    <name evidence="2" type="ORF">CFN78_10765</name>
</gene>
<dbReference type="InParanoid" id="A0A263D4B0"/>
<reference evidence="2 3" key="1">
    <citation type="submission" date="2017-07" db="EMBL/GenBank/DDBJ databases">
        <title>Amycolatopsis antarcticus sp. nov., isolated from the surface of an Antarcticus brown macroalga.</title>
        <authorList>
            <person name="Wang J."/>
            <person name="Leiva S."/>
            <person name="Huang J."/>
            <person name="Huang Y."/>
        </authorList>
    </citation>
    <scope>NUCLEOTIDE SEQUENCE [LARGE SCALE GENOMIC DNA]</scope>
    <source>
        <strain evidence="2 3">AU-G6</strain>
    </source>
</reference>
<dbReference type="EMBL" id="NKYE01000005">
    <property type="protein sequence ID" value="OZM73324.1"/>
    <property type="molecule type" value="Genomic_DNA"/>
</dbReference>
<dbReference type="AlphaFoldDB" id="A0A263D4B0"/>
<organism evidence="2 3">
    <name type="scientific">Amycolatopsis antarctica</name>
    <dbReference type="NCBI Taxonomy" id="1854586"/>
    <lineage>
        <taxon>Bacteria</taxon>
        <taxon>Bacillati</taxon>
        <taxon>Actinomycetota</taxon>
        <taxon>Actinomycetes</taxon>
        <taxon>Pseudonocardiales</taxon>
        <taxon>Pseudonocardiaceae</taxon>
        <taxon>Amycolatopsis</taxon>
    </lineage>
</organism>
<keyword evidence="3" id="KW-1185">Reference proteome</keyword>
<dbReference type="RefSeq" id="WP_094862579.1">
    <property type="nucleotide sequence ID" value="NZ_NKYE01000005.1"/>
</dbReference>
<evidence type="ECO:0000313" key="2">
    <source>
        <dbReference type="EMBL" id="OZM73324.1"/>
    </source>
</evidence>
<evidence type="ECO:0000313" key="3">
    <source>
        <dbReference type="Proteomes" id="UP000242444"/>
    </source>
</evidence>
<proteinExistence type="predicted"/>
<name>A0A263D4B0_9PSEU</name>
<feature type="compositionally biased region" description="Basic and acidic residues" evidence="1">
    <location>
        <begin position="57"/>
        <end position="69"/>
    </location>
</feature>
<evidence type="ECO:0000256" key="1">
    <source>
        <dbReference type="SAM" id="MobiDB-lite"/>
    </source>
</evidence>
<accession>A0A263D4B0</accession>
<sequence length="69" mass="7882">MPIWAILLVVLLAAVAIAAASDLRDRKKGQRTRLRMPRGQIRRREARAMRNGLATSYERDGLREEPPRS</sequence>